<dbReference type="Proteomes" id="UP000324222">
    <property type="component" value="Unassembled WGS sequence"/>
</dbReference>
<proteinExistence type="predicted"/>
<comment type="caution">
    <text evidence="1">The sequence shown here is derived from an EMBL/GenBank/DDBJ whole genome shotgun (WGS) entry which is preliminary data.</text>
</comment>
<evidence type="ECO:0000313" key="2">
    <source>
        <dbReference type="Proteomes" id="UP000324222"/>
    </source>
</evidence>
<sequence>MVTSASLGGHRWSSKFLVKGTLHQTPGPQQMAPQWWWGTILIELGSSAVPKKSCVVQIKLRHGHLLCDVLPLFAPDSCHLRDSEICSAVHCILLLCSLLHDVEHQLQDDGLLGDVGGCTVDYWHQLIVQVIHASRRQPCSSTAGLIPNLETQYRMLLSNYPTFYISTTTTSY</sequence>
<gene>
    <name evidence="1" type="ORF">E2C01_008379</name>
</gene>
<dbReference type="AlphaFoldDB" id="A0A5B7D1L7"/>
<keyword evidence="2" id="KW-1185">Reference proteome</keyword>
<reference evidence="1 2" key="1">
    <citation type="submission" date="2019-05" db="EMBL/GenBank/DDBJ databases">
        <title>Another draft genome of Portunus trituberculatus and its Hox gene families provides insights of decapod evolution.</title>
        <authorList>
            <person name="Jeong J.-H."/>
            <person name="Song I."/>
            <person name="Kim S."/>
            <person name="Choi T."/>
            <person name="Kim D."/>
            <person name="Ryu S."/>
            <person name="Kim W."/>
        </authorList>
    </citation>
    <scope>NUCLEOTIDE SEQUENCE [LARGE SCALE GENOMIC DNA]</scope>
    <source>
        <tissue evidence="1">Muscle</tissue>
    </source>
</reference>
<dbReference type="EMBL" id="VSRR010000438">
    <property type="protein sequence ID" value="MPC15579.1"/>
    <property type="molecule type" value="Genomic_DNA"/>
</dbReference>
<name>A0A5B7D1L7_PORTR</name>
<accession>A0A5B7D1L7</accession>
<evidence type="ECO:0000313" key="1">
    <source>
        <dbReference type="EMBL" id="MPC15579.1"/>
    </source>
</evidence>
<organism evidence="1 2">
    <name type="scientific">Portunus trituberculatus</name>
    <name type="common">Swimming crab</name>
    <name type="synonym">Neptunus trituberculatus</name>
    <dbReference type="NCBI Taxonomy" id="210409"/>
    <lineage>
        <taxon>Eukaryota</taxon>
        <taxon>Metazoa</taxon>
        <taxon>Ecdysozoa</taxon>
        <taxon>Arthropoda</taxon>
        <taxon>Crustacea</taxon>
        <taxon>Multicrustacea</taxon>
        <taxon>Malacostraca</taxon>
        <taxon>Eumalacostraca</taxon>
        <taxon>Eucarida</taxon>
        <taxon>Decapoda</taxon>
        <taxon>Pleocyemata</taxon>
        <taxon>Brachyura</taxon>
        <taxon>Eubrachyura</taxon>
        <taxon>Portunoidea</taxon>
        <taxon>Portunidae</taxon>
        <taxon>Portuninae</taxon>
        <taxon>Portunus</taxon>
    </lineage>
</organism>
<protein>
    <submittedName>
        <fullName evidence="1">Uncharacterized protein</fullName>
    </submittedName>
</protein>